<protein>
    <submittedName>
        <fullName evidence="1">Uncharacterized protein</fullName>
    </submittedName>
</protein>
<reference evidence="2" key="2">
    <citation type="submission" date="2009-11" db="EMBL/GenBank/DDBJ databases">
        <title>The Genome Sequence of Allomyces macrogynus strain ATCC 38327.</title>
        <authorList>
            <consortium name="The Broad Institute Genome Sequencing Platform"/>
            <person name="Russ C."/>
            <person name="Cuomo C."/>
            <person name="Shea T."/>
            <person name="Young S.K."/>
            <person name="Zeng Q."/>
            <person name="Koehrsen M."/>
            <person name="Haas B."/>
            <person name="Borodovsky M."/>
            <person name="Guigo R."/>
            <person name="Alvarado L."/>
            <person name="Berlin A."/>
            <person name="Borenstein D."/>
            <person name="Chen Z."/>
            <person name="Engels R."/>
            <person name="Freedman E."/>
            <person name="Gellesch M."/>
            <person name="Goldberg J."/>
            <person name="Griggs A."/>
            <person name="Gujja S."/>
            <person name="Heiman D."/>
            <person name="Hepburn T."/>
            <person name="Howarth C."/>
            <person name="Jen D."/>
            <person name="Larson L."/>
            <person name="Lewis B."/>
            <person name="Mehta T."/>
            <person name="Park D."/>
            <person name="Pearson M."/>
            <person name="Roberts A."/>
            <person name="Saif S."/>
            <person name="Shenoy N."/>
            <person name="Sisk P."/>
            <person name="Stolte C."/>
            <person name="Sykes S."/>
            <person name="Walk T."/>
            <person name="White J."/>
            <person name="Yandava C."/>
            <person name="Burger G."/>
            <person name="Gray M.W."/>
            <person name="Holland P.W.H."/>
            <person name="King N."/>
            <person name="Lang F.B.F."/>
            <person name="Roger A.J."/>
            <person name="Ruiz-Trillo I."/>
            <person name="Lander E."/>
            <person name="Nusbaum C."/>
        </authorList>
    </citation>
    <scope>NUCLEOTIDE SEQUENCE [LARGE SCALE GENOMIC DNA]</scope>
    <source>
        <strain evidence="2">ATCC 38327</strain>
    </source>
</reference>
<evidence type="ECO:0000313" key="1">
    <source>
        <dbReference type="EMBL" id="KNE60909.1"/>
    </source>
</evidence>
<dbReference type="VEuPathDB" id="FungiDB:AMAG_06670"/>
<dbReference type="Proteomes" id="UP000054350">
    <property type="component" value="Unassembled WGS sequence"/>
</dbReference>
<keyword evidence="2" id="KW-1185">Reference proteome</keyword>
<evidence type="ECO:0000313" key="2">
    <source>
        <dbReference type="Proteomes" id="UP000054350"/>
    </source>
</evidence>
<accession>A0A0L0SEP5</accession>
<organism evidence="1 2">
    <name type="scientific">Allomyces macrogynus (strain ATCC 38327)</name>
    <name type="common">Allomyces javanicus var. macrogynus</name>
    <dbReference type="NCBI Taxonomy" id="578462"/>
    <lineage>
        <taxon>Eukaryota</taxon>
        <taxon>Fungi</taxon>
        <taxon>Fungi incertae sedis</taxon>
        <taxon>Blastocladiomycota</taxon>
        <taxon>Blastocladiomycetes</taxon>
        <taxon>Blastocladiales</taxon>
        <taxon>Blastocladiaceae</taxon>
        <taxon>Allomyces</taxon>
    </lineage>
</organism>
<gene>
    <name evidence="1" type="ORF">AMAG_06670</name>
</gene>
<reference evidence="1 2" key="1">
    <citation type="submission" date="2009-11" db="EMBL/GenBank/DDBJ databases">
        <title>Annotation of Allomyces macrogynus ATCC 38327.</title>
        <authorList>
            <consortium name="The Broad Institute Genome Sequencing Platform"/>
            <person name="Russ C."/>
            <person name="Cuomo C."/>
            <person name="Burger G."/>
            <person name="Gray M.W."/>
            <person name="Holland P.W.H."/>
            <person name="King N."/>
            <person name="Lang F.B.F."/>
            <person name="Roger A.J."/>
            <person name="Ruiz-Trillo I."/>
            <person name="Young S.K."/>
            <person name="Zeng Q."/>
            <person name="Gargeya S."/>
            <person name="Fitzgerald M."/>
            <person name="Haas B."/>
            <person name="Abouelleil A."/>
            <person name="Alvarado L."/>
            <person name="Arachchi H.M."/>
            <person name="Berlin A."/>
            <person name="Chapman S.B."/>
            <person name="Gearin G."/>
            <person name="Goldberg J."/>
            <person name="Griggs A."/>
            <person name="Gujja S."/>
            <person name="Hansen M."/>
            <person name="Heiman D."/>
            <person name="Howarth C."/>
            <person name="Larimer J."/>
            <person name="Lui A."/>
            <person name="MacDonald P.J.P."/>
            <person name="McCowen C."/>
            <person name="Montmayeur A."/>
            <person name="Murphy C."/>
            <person name="Neiman D."/>
            <person name="Pearson M."/>
            <person name="Priest M."/>
            <person name="Roberts A."/>
            <person name="Saif S."/>
            <person name="Shea T."/>
            <person name="Sisk P."/>
            <person name="Stolte C."/>
            <person name="Sykes S."/>
            <person name="Wortman J."/>
            <person name="Nusbaum C."/>
            <person name="Birren B."/>
        </authorList>
    </citation>
    <scope>NUCLEOTIDE SEQUENCE [LARGE SCALE GENOMIC DNA]</scope>
    <source>
        <strain evidence="1 2">ATCC 38327</strain>
    </source>
</reference>
<name>A0A0L0SEP5_ALLM3</name>
<dbReference type="EMBL" id="GG745337">
    <property type="protein sequence ID" value="KNE60909.1"/>
    <property type="molecule type" value="Genomic_DNA"/>
</dbReference>
<proteinExistence type="predicted"/>
<dbReference type="OrthoDB" id="5540858at2759"/>
<sequence length="144" mass="15555">MGGLLSVCFGARPPPGELNERSPLLGDDGVAHDDLAPGPSYLKAEEKLQRVVRKACESFIDISTTTSRIIVPPEEELPVPDPVLIHVAPNAPSPIVDTDLIVDVVEILPDSDEAVNIRRAMDKLLGALGEFHVRYAGDVVVQWN</sequence>
<dbReference type="AlphaFoldDB" id="A0A0L0SEP5"/>